<evidence type="ECO:0000313" key="3">
    <source>
        <dbReference type="Proteomes" id="UP001314170"/>
    </source>
</evidence>
<gene>
    <name evidence="2" type="ORF">DCAF_LOCUS7740</name>
</gene>
<protein>
    <submittedName>
        <fullName evidence="2">Uncharacterized protein</fullName>
    </submittedName>
</protein>
<evidence type="ECO:0000313" key="2">
    <source>
        <dbReference type="EMBL" id="CAK7330035.1"/>
    </source>
</evidence>
<keyword evidence="3" id="KW-1185">Reference proteome</keyword>
<dbReference type="EMBL" id="CAWUPB010000913">
    <property type="protein sequence ID" value="CAK7330035.1"/>
    <property type="molecule type" value="Genomic_DNA"/>
</dbReference>
<comment type="caution">
    <text evidence="2">The sequence shown here is derived from an EMBL/GenBank/DDBJ whole genome shotgun (WGS) entry which is preliminary data.</text>
</comment>
<feature type="region of interest" description="Disordered" evidence="1">
    <location>
        <begin position="1"/>
        <end position="20"/>
    </location>
</feature>
<feature type="compositionally biased region" description="Polar residues" evidence="1">
    <location>
        <begin position="1"/>
        <end position="11"/>
    </location>
</feature>
<proteinExistence type="predicted"/>
<accession>A0AAV1RAG8</accession>
<dbReference type="Proteomes" id="UP001314170">
    <property type="component" value="Unassembled WGS sequence"/>
</dbReference>
<name>A0AAV1RAG8_9ROSI</name>
<organism evidence="2 3">
    <name type="scientific">Dovyalis caffra</name>
    <dbReference type="NCBI Taxonomy" id="77055"/>
    <lineage>
        <taxon>Eukaryota</taxon>
        <taxon>Viridiplantae</taxon>
        <taxon>Streptophyta</taxon>
        <taxon>Embryophyta</taxon>
        <taxon>Tracheophyta</taxon>
        <taxon>Spermatophyta</taxon>
        <taxon>Magnoliopsida</taxon>
        <taxon>eudicotyledons</taxon>
        <taxon>Gunneridae</taxon>
        <taxon>Pentapetalae</taxon>
        <taxon>rosids</taxon>
        <taxon>fabids</taxon>
        <taxon>Malpighiales</taxon>
        <taxon>Salicaceae</taxon>
        <taxon>Flacourtieae</taxon>
        <taxon>Dovyalis</taxon>
    </lineage>
</organism>
<dbReference type="AlphaFoldDB" id="A0AAV1RAG8"/>
<sequence>MEKVSSKSSDVSMLGSKQAGTSVNDLNTEELVELPRSFKEKCRLSRITKDSKKDGGYVGVLGASWFGEVGVVWFSNVVGGGSGGVILGVGGGVSI</sequence>
<reference evidence="2 3" key="1">
    <citation type="submission" date="2024-01" db="EMBL/GenBank/DDBJ databases">
        <authorList>
            <person name="Waweru B."/>
        </authorList>
    </citation>
    <scope>NUCLEOTIDE SEQUENCE [LARGE SCALE GENOMIC DNA]</scope>
</reference>
<evidence type="ECO:0000256" key="1">
    <source>
        <dbReference type="SAM" id="MobiDB-lite"/>
    </source>
</evidence>